<dbReference type="GO" id="GO:0005524">
    <property type="term" value="F:ATP binding"/>
    <property type="evidence" value="ECO:0007669"/>
    <property type="project" value="UniProtKB-UniRule"/>
</dbReference>
<dbReference type="InterPro" id="IPR018094">
    <property type="entry name" value="Thymidylate_kinase"/>
</dbReference>
<organism evidence="13 14">
    <name type="scientific">Pullulanibacillus camelliae</name>
    <dbReference type="NCBI Taxonomy" id="1707096"/>
    <lineage>
        <taxon>Bacteria</taxon>
        <taxon>Bacillati</taxon>
        <taxon>Bacillota</taxon>
        <taxon>Bacilli</taxon>
        <taxon>Bacillales</taxon>
        <taxon>Sporolactobacillaceae</taxon>
        <taxon>Pullulanibacillus</taxon>
    </lineage>
</organism>
<gene>
    <name evidence="11 13" type="primary">tmk</name>
    <name evidence="13" type="ORF">GCM10011391_35920</name>
</gene>
<proteinExistence type="inferred from homology"/>
<keyword evidence="7 11" id="KW-0418">Kinase</keyword>
<reference evidence="13" key="2">
    <citation type="submission" date="2020-09" db="EMBL/GenBank/DDBJ databases">
        <authorList>
            <person name="Sun Q."/>
            <person name="Zhou Y."/>
        </authorList>
    </citation>
    <scope>NUCLEOTIDE SEQUENCE</scope>
    <source>
        <strain evidence="13">CGMCC 1.15371</strain>
    </source>
</reference>
<dbReference type="GO" id="GO:0006235">
    <property type="term" value="P:dTTP biosynthetic process"/>
    <property type="evidence" value="ECO:0007669"/>
    <property type="project" value="UniProtKB-UniRule"/>
</dbReference>
<dbReference type="FunFam" id="3.40.50.300:FF:000225">
    <property type="entry name" value="Thymidylate kinase"/>
    <property type="match status" value="1"/>
</dbReference>
<keyword evidence="5 11" id="KW-0545">Nucleotide biosynthesis</keyword>
<accession>A0A8J2YME9</accession>
<comment type="function">
    <text evidence="10 11">Phosphorylation of dTMP to form dTDP in both de novo and salvage pathways of dTTP synthesis.</text>
</comment>
<dbReference type="Proteomes" id="UP000628775">
    <property type="component" value="Unassembled WGS sequence"/>
</dbReference>
<evidence type="ECO:0000256" key="10">
    <source>
        <dbReference type="ARBA" id="ARBA00057735"/>
    </source>
</evidence>
<dbReference type="NCBIfam" id="TIGR00041">
    <property type="entry name" value="DTMP_kinase"/>
    <property type="match status" value="1"/>
</dbReference>
<dbReference type="RefSeq" id="WP_188697861.1">
    <property type="nucleotide sequence ID" value="NZ_BMIR01000025.1"/>
</dbReference>
<dbReference type="EMBL" id="BMIR01000025">
    <property type="protein sequence ID" value="GGE53832.1"/>
    <property type="molecule type" value="Genomic_DNA"/>
</dbReference>
<dbReference type="EC" id="2.7.4.9" evidence="2 11"/>
<evidence type="ECO:0000256" key="11">
    <source>
        <dbReference type="HAMAP-Rule" id="MF_00165"/>
    </source>
</evidence>
<evidence type="ECO:0000256" key="1">
    <source>
        <dbReference type="ARBA" id="ARBA00009776"/>
    </source>
</evidence>
<comment type="catalytic activity">
    <reaction evidence="9 11">
        <text>dTMP + ATP = dTDP + ADP</text>
        <dbReference type="Rhea" id="RHEA:13517"/>
        <dbReference type="ChEBI" id="CHEBI:30616"/>
        <dbReference type="ChEBI" id="CHEBI:58369"/>
        <dbReference type="ChEBI" id="CHEBI:63528"/>
        <dbReference type="ChEBI" id="CHEBI:456216"/>
        <dbReference type="EC" id="2.7.4.9"/>
    </reaction>
</comment>
<evidence type="ECO:0000256" key="5">
    <source>
        <dbReference type="ARBA" id="ARBA00022727"/>
    </source>
</evidence>
<evidence type="ECO:0000313" key="14">
    <source>
        <dbReference type="Proteomes" id="UP000628775"/>
    </source>
</evidence>
<comment type="caution">
    <text evidence="13">The sequence shown here is derived from an EMBL/GenBank/DDBJ whole genome shotgun (WGS) entry which is preliminary data.</text>
</comment>
<dbReference type="GO" id="GO:0004798">
    <property type="term" value="F:dTMP kinase activity"/>
    <property type="evidence" value="ECO:0007669"/>
    <property type="project" value="UniProtKB-UniRule"/>
</dbReference>
<dbReference type="GO" id="GO:0005829">
    <property type="term" value="C:cytosol"/>
    <property type="evidence" value="ECO:0007669"/>
    <property type="project" value="TreeGrafter"/>
</dbReference>
<dbReference type="Pfam" id="PF02223">
    <property type="entry name" value="Thymidylate_kin"/>
    <property type="match status" value="1"/>
</dbReference>
<keyword evidence="4 11" id="KW-0808">Transferase</keyword>
<evidence type="ECO:0000256" key="3">
    <source>
        <dbReference type="ARBA" id="ARBA00017144"/>
    </source>
</evidence>
<dbReference type="GO" id="GO:0006233">
    <property type="term" value="P:dTDP biosynthetic process"/>
    <property type="evidence" value="ECO:0007669"/>
    <property type="project" value="InterPro"/>
</dbReference>
<dbReference type="PANTHER" id="PTHR10344:SF4">
    <property type="entry name" value="UMP-CMP KINASE 2, MITOCHONDRIAL"/>
    <property type="match status" value="1"/>
</dbReference>
<evidence type="ECO:0000256" key="6">
    <source>
        <dbReference type="ARBA" id="ARBA00022741"/>
    </source>
</evidence>
<evidence type="ECO:0000256" key="4">
    <source>
        <dbReference type="ARBA" id="ARBA00022679"/>
    </source>
</evidence>
<evidence type="ECO:0000256" key="8">
    <source>
        <dbReference type="ARBA" id="ARBA00022840"/>
    </source>
</evidence>
<keyword evidence="8 11" id="KW-0067">ATP-binding</keyword>
<dbReference type="AlphaFoldDB" id="A0A8J2YME9"/>
<dbReference type="InterPro" id="IPR027417">
    <property type="entry name" value="P-loop_NTPase"/>
</dbReference>
<protein>
    <recommendedName>
        <fullName evidence="3 11">Thymidylate kinase</fullName>
        <ecNumber evidence="2 11">2.7.4.9</ecNumber>
    </recommendedName>
    <alternativeName>
        <fullName evidence="11">dTMP kinase</fullName>
    </alternativeName>
</protein>
<evidence type="ECO:0000256" key="7">
    <source>
        <dbReference type="ARBA" id="ARBA00022777"/>
    </source>
</evidence>
<dbReference type="CDD" id="cd01672">
    <property type="entry name" value="TMPK"/>
    <property type="match status" value="1"/>
</dbReference>
<dbReference type="HAMAP" id="MF_00165">
    <property type="entry name" value="Thymidylate_kinase"/>
    <property type="match status" value="1"/>
</dbReference>
<keyword evidence="14" id="KW-1185">Reference proteome</keyword>
<name>A0A8J2YME9_9BACL</name>
<evidence type="ECO:0000259" key="12">
    <source>
        <dbReference type="Pfam" id="PF02223"/>
    </source>
</evidence>
<dbReference type="InterPro" id="IPR039430">
    <property type="entry name" value="Thymidylate_kin-like_dom"/>
</dbReference>
<evidence type="ECO:0000256" key="9">
    <source>
        <dbReference type="ARBA" id="ARBA00048743"/>
    </source>
</evidence>
<feature type="domain" description="Thymidylate kinase-like" evidence="12">
    <location>
        <begin position="8"/>
        <end position="203"/>
    </location>
</feature>
<feature type="binding site" evidence="11">
    <location>
        <begin position="10"/>
        <end position="17"/>
    </location>
    <ligand>
        <name>ATP</name>
        <dbReference type="ChEBI" id="CHEBI:30616"/>
    </ligand>
</feature>
<dbReference type="Gene3D" id="3.40.50.300">
    <property type="entry name" value="P-loop containing nucleotide triphosphate hydrolases"/>
    <property type="match status" value="1"/>
</dbReference>
<comment type="similarity">
    <text evidence="1 11">Belongs to the thymidylate kinase family.</text>
</comment>
<dbReference type="GO" id="GO:0006227">
    <property type="term" value="P:dUDP biosynthetic process"/>
    <property type="evidence" value="ECO:0007669"/>
    <property type="project" value="TreeGrafter"/>
</dbReference>
<reference evidence="13" key="1">
    <citation type="journal article" date="2014" name="Int. J. Syst. Evol. Microbiol.">
        <title>Complete genome sequence of Corynebacterium casei LMG S-19264T (=DSM 44701T), isolated from a smear-ripened cheese.</title>
        <authorList>
            <consortium name="US DOE Joint Genome Institute (JGI-PGF)"/>
            <person name="Walter F."/>
            <person name="Albersmeier A."/>
            <person name="Kalinowski J."/>
            <person name="Ruckert C."/>
        </authorList>
    </citation>
    <scope>NUCLEOTIDE SEQUENCE</scope>
    <source>
        <strain evidence="13">CGMCC 1.15371</strain>
    </source>
</reference>
<keyword evidence="6 11" id="KW-0547">Nucleotide-binding</keyword>
<sequence>MKGLFITFEGPDGAGKSTQLKKLAEFLKEQHIPFIMTREPGGTEIGNAIRSILLDPANDVMTQKAEVLLYAASRAQHVQETIVPALKGGNIVLCDRFVDASIAYQGYGLELSVEEVMAINQFAVSGVEPDRTYLIDLPPTEGRQRMMKRQDPNVSYELDRIEQKHLTYHQRVREGFHRIYEENKQRICLIDGSRNIEEVFQDIVEDFQNVLQKIK</sequence>
<evidence type="ECO:0000256" key="2">
    <source>
        <dbReference type="ARBA" id="ARBA00012980"/>
    </source>
</evidence>
<dbReference type="SUPFAM" id="SSF52540">
    <property type="entry name" value="P-loop containing nucleoside triphosphate hydrolases"/>
    <property type="match status" value="1"/>
</dbReference>
<dbReference type="PANTHER" id="PTHR10344">
    <property type="entry name" value="THYMIDYLATE KINASE"/>
    <property type="match status" value="1"/>
</dbReference>
<evidence type="ECO:0000313" key="13">
    <source>
        <dbReference type="EMBL" id="GGE53832.1"/>
    </source>
</evidence>